<keyword evidence="8" id="KW-0498">Mitosis</keyword>
<sequence length="2306" mass="247358">MDTSMGEASTSGPKRLIITEMVLENFKSYAGEQRVGPFHKCFSSVVGPNGSGKSNVIDAMLFVFGKRAKQLRLNKVSELIHNSTNHRNLDMARVSVSFQEIIDTGEDEYEVVPGSDFVVARTALRSNASNYYVDGRKSSFGEVTDLLKAKGVDLDNNRFLILQGEVEQISMMKPKAVGPHEGGLLEYLEDIIGTDRYVPQIEAGAKRLEELSEARQGVVARVKGSEREREGLDGAKAAAEAYLAKDRECTATHAAIYQIFLRDGQRNLELLEKNIGALDAKLAHEQGKLQTYSADLQAAEAKVKAESKQHGAVQRELDAANERFKEFERRDVKLREDLKHLKARRKKLADRLQKDAAKQTETAAQAAAQQEAAPQLAAKAEALALDLQSAEQALEALRTGVAGEVEATHKRLGGVRAELAPWEAKIAAAKSRLDVAAAERDLLLKQGADAQQRLKDTEEGLVSASKAAAETGASISQMEASVDSHRRAAEAAKAEATAAGAVAERLESGLREVRGRAAQRRSEAAAQSSQGGVVKALLAARASGDIAGIHGRLGDLGAVDARYDVAASTAAGALDFIVVDDTPTAQRCVELLRRRGLGVATFLLLDKQAHLAKRAAEKARPPEGVARLYDLVRPRDERLRVAFFYAFGDTLVANDLQQASRIAYGSDKRWSRVVTLQGEMINETGTMTGGGGKPRGGRMCLGSAAPRALDTREAAAELAAAELELSTGTEALEAARARADGATAAAAAANKALDALELRIPKARLEAEAQRARAADLASRLDQLRADAKVGAEDVAALKALSREVAEAQTALAPLERSAAGLRAKAAELEKAIEDAGGAPVKKQRAKVEQLKEDIAATEAEAAKARAGAAAGSKAAARLAREAVKAQKEAAKVEADLAERDKEFKDMEEAALLVMEAARTAEGVLAERAAALAAVTAEFERKQAEVGIIRNVEVELSAKLRDQREAQTEEGSKLRKWQARLAAARKKLAEGDPEGKEPPLMGAAELDALVPNDLQYQVTMLEEELKGASVDVGAIKEWRRKDTEYRGRLADLEAATQARNQEREAYEALRKARLGEFMAGFNAISLRLKEMYQMITLGGDAELELVDTLDPFSEGIVFSVRPPKKSWKNIANLSGGEKTLSSLSLVFALHHYKPTPLYVMDEIDAALDFKNVSIVAHYIKERTKNAQFIIISLRNNMFELADRLVGIYKTDNATKSVAINPGAFVEVCTPSSYEQAALHATSSGSARSATHREDAAQERRPRTPALLQEQPSPSRLRAVSRRRVAADWVEELTGVALPTASDHAFRAALRDGVLLCRVLNMLRPGYISRIIEPAHVDSDTGSVIQTMENITNFIQALHALQFPTSAIFSVPDIESHGWEERPRVVECLLTLKRCHEADRASAEPLRASLPREDALRPAPGSAGSAGSQAHSAAGGLAAALRARHASPPAADSPDINYDQVAQHYFGGGAARPLKGGVQAAAGVTRLMHQCTAMLRERMCDDLRTPPAALPVRYQGAPSVSPDNALEAMGPVLESVLGSLTQEYEKRLLAKDQEVKAAQLALRRLEAELHDARAEAREAAAAAAHMLPAPEPKQGMSEEERASLEAMRTRENELEGVLAAQEDTLRAHQRQVWEHQAARERMQAEWDALQGRVDELSVVAVKYRGTLEENRRLYNEVQDLKGNIRVFCRVRPPGATGDPTPSCAEIGVEGELAVYNPRGGARKQYKFDRIFGPGSTQAEVYEDTKFLIRSVLDGYNVCIFCYGQTGSGKTHTMAGSDVENYEGRGINYRALDDLFELNEARRGEAEYEARVQLLEIYNEQLRDLLDEQRTGRRLDIRNTERAGLNVPDAIQVPVTCSEEVLAVMALGARNRAVAETKMNARSSRSHSVLTIIVDGVNHVTGLRTHGCLHLIDLAGSERVGRSEATGERLEEAKHINRSLSALGDVMAALAARDAKHVPFRNSKLTALLQDSLCGQAKAMMFIHVSPEESSYGESVSTLAFGARVSEITLGAARKHCESGALFEAREAAGRQAAEASAAGAEARRAAAKAASAAADASAAREAAAAAEAAAASERAERQRLAEEVARLTAELEAARLGHLVTPPPADPSAGSAAAGRYAAHGRQSVGSGVGLGLGAGATPARPCMSLDLARLHQPDAASQGSGHSRIPSLVPQGPTPRSSAQPSDAYARPLTAWGATATPRRDSGSYIPRPLTARETTPPLGARDSNVAASALRPPLKRSLSAAPSAAKLAPQRTGAVERSTSLPSRGATPARRTGENATAAQRAPGGGAPLPGGARRLSNSGGGRWV</sequence>
<feature type="compositionally biased region" description="Basic and acidic residues" evidence="17">
    <location>
        <begin position="1250"/>
        <end position="1261"/>
    </location>
</feature>
<comment type="similarity">
    <text evidence="2">Belongs to the SMC family. SMC4 subfamily.</text>
</comment>
<organism evidence="20 21">
    <name type="scientific">Elliptochloris bilobata</name>
    <dbReference type="NCBI Taxonomy" id="381761"/>
    <lineage>
        <taxon>Eukaryota</taxon>
        <taxon>Viridiplantae</taxon>
        <taxon>Chlorophyta</taxon>
        <taxon>core chlorophytes</taxon>
        <taxon>Trebouxiophyceae</taxon>
        <taxon>Trebouxiophyceae incertae sedis</taxon>
        <taxon>Elliptochloris clade</taxon>
        <taxon>Elliptochloris</taxon>
    </lineage>
</organism>
<evidence type="ECO:0000256" key="10">
    <source>
        <dbReference type="ARBA" id="ARBA00023054"/>
    </source>
</evidence>
<keyword evidence="10 16" id="KW-0175">Coiled coil</keyword>
<gene>
    <name evidence="20" type="ORF">WJX81_005194</name>
</gene>
<comment type="similarity">
    <text evidence="3">Belongs to the TRAFAC class myosin-kinesin ATPase superfamily. Kinesin family. KIN-14 subfamily.</text>
</comment>
<protein>
    <recommendedName>
        <fullName evidence="4">Structural maintenance of chromosomes protein 4</fullName>
    </recommendedName>
</protein>
<feature type="region of interest" description="Disordered" evidence="17">
    <location>
        <begin position="1239"/>
        <end position="1277"/>
    </location>
</feature>
<dbReference type="Gene3D" id="1.10.418.10">
    <property type="entry name" value="Calponin-like domain"/>
    <property type="match status" value="1"/>
</dbReference>
<dbReference type="Proteomes" id="UP001445335">
    <property type="component" value="Unassembled WGS sequence"/>
</dbReference>
<comment type="subcellular location">
    <subcellularLocation>
        <location evidence="1">Nucleus</location>
    </subcellularLocation>
</comment>
<dbReference type="InterPro" id="IPR036961">
    <property type="entry name" value="Kinesin_motor_dom_sf"/>
</dbReference>
<dbReference type="InterPro" id="IPR010935">
    <property type="entry name" value="SMC_hinge"/>
</dbReference>
<evidence type="ECO:0000256" key="3">
    <source>
        <dbReference type="ARBA" id="ARBA00010899"/>
    </source>
</evidence>
<dbReference type="FunFam" id="3.40.50.300:FF:000481">
    <property type="entry name" value="Structural maintenance of chromosomes 4"/>
    <property type="match status" value="1"/>
</dbReference>
<evidence type="ECO:0000313" key="20">
    <source>
        <dbReference type="EMBL" id="KAK9827723.1"/>
    </source>
</evidence>
<evidence type="ECO:0000256" key="15">
    <source>
        <dbReference type="PROSITE-ProRule" id="PRU00283"/>
    </source>
</evidence>
<dbReference type="InterPro" id="IPR027417">
    <property type="entry name" value="P-loop_NTPase"/>
</dbReference>
<dbReference type="InterPro" id="IPR001715">
    <property type="entry name" value="CH_dom"/>
</dbReference>
<evidence type="ECO:0000256" key="7">
    <source>
        <dbReference type="ARBA" id="ARBA00022741"/>
    </source>
</evidence>
<keyword evidence="9 15" id="KW-0067">ATP-binding</keyword>
<comment type="caution">
    <text evidence="20">The sequence shown here is derived from an EMBL/GenBank/DDBJ whole genome shotgun (WGS) entry which is preliminary data.</text>
</comment>
<dbReference type="InterPro" id="IPR001752">
    <property type="entry name" value="Kinesin_motor_dom"/>
</dbReference>
<dbReference type="PROSITE" id="PS50067">
    <property type="entry name" value="KINESIN_MOTOR_2"/>
    <property type="match status" value="1"/>
</dbReference>
<keyword evidence="21" id="KW-1185">Reference proteome</keyword>
<evidence type="ECO:0000256" key="16">
    <source>
        <dbReference type="SAM" id="Coils"/>
    </source>
</evidence>
<dbReference type="PROSITE" id="PS50021">
    <property type="entry name" value="CH"/>
    <property type="match status" value="1"/>
</dbReference>
<evidence type="ECO:0000256" key="11">
    <source>
        <dbReference type="ARBA" id="ARBA00023067"/>
    </source>
</evidence>
<dbReference type="PANTHER" id="PTHR18937">
    <property type="entry name" value="STRUCTURAL MAINTENANCE OF CHROMOSOMES SMC FAMILY MEMBER"/>
    <property type="match status" value="1"/>
</dbReference>
<dbReference type="SUPFAM" id="SSF47576">
    <property type="entry name" value="Calponin-homology domain, CH-domain"/>
    <property type="match status" value="1"/>
</dbReference>
<evidence type="ECO:0000256" key="5">
    <source>
        <dbReference type="ARBA" id="ARBA00022618"/>
    </source>
</evidence>
<keyword evidence="11" id="KW-0226">DNA condensation</keyword>
<accession>A0AAW1R2J3</accession>
<dbReference type="InterPro" id="IPR036872">
    <property type="entry name" value="CH_dom_sf"/>
</dbReference>
<dbReference type="SMART" id="SM00033">
    <property type="entry name" value="CH"/>
    <property type="match status" value="1"/>
</dbReference>
<feature type="coiled-coil region" evidence="16">
    <location>
        <begin position="1610"/>
        <end position="1644"/>
    </location>
</feature>
<dbReference type="Pfam" id="PF02463">
    <property type="entry name" value="SMC_N"/>
    <property type="match status" value="1"/>
</dbReference>
<dbReference type="SMART" id="SM00968">
    <property type="entry name" value="SMC_hinge"/>
    <property type="match status" value="1"/>
</dbReference>
<evidence type="ECO:0000256" key="8">
    <source>
        <dbReference type="ARBA" id="ARBA00022776"/>
    </source>
</evidence>
<feature type="compositionally biased region" description="Low complexity" evidence="17">
    <location>
        <begin position="1416"/>
        <end position="1430"/>
    </location>
</feature>
<dbReference type="Gene3D" id="1.20.1060.20">
    <property type="match status" value="1"/>
</dbReference>
<keyword evidence="14" id="KW-0131">Cell cycle</keyword>
<dbReference type="InterPro" id="IPR003395">
    <property type="entry name" value="RecF/RecN/SMC_N"/>
</dbReference>
<dbReference type="Pfam" id="PF00307">
    <property type="entry name" value="CH"/>
    <property type="match status" value="1"/>
</dbReference>
<dbReference type="GO" id="GO:0005524">
    <property type="term" value="F:ATP binding"/>
    <property type="evidence" value="ECO:0007669"/>
    <property type="project" value="UniProtKB-UniRule"/>
</dbReference>
<feature type="coiled-coil region" evidence="16">
    <location>
        <begin position="1547"/>
        <end position="1581"/>
    </location>
</feature>
<evidence type="ECO:0000256" key="14">
    <source>
        <dbReference type="ARBA" id="ARBA00023306"/>
    </source>
</evidence>
<dbReference type="FunFam" id="3.40.850.10:FF:000044">
    <property type="entry name" value="p-loop containing nucleoside triphosphate hydrolases superfamily protein"/>
    <property type="match status" value="1"/>
</dbReference>
<evidence type="ECO:0000256" key="17">
    <source>
        <dbReference type="SAM" id="MobiDB-lite"/>
    </source>
</evidence>
<dbReference type="Gene3D" id="1.10.287.1490">
    <property type="match status" value="1"/>
</dbReference>
<dbReference type="GO" id="GO:0007018">
    <property type="term" value="P:microtubule-based movement"/>
    <property type="evidence" value="ECO:0007669"/>
    <property type="project" value="InterPro"/>
</dbReference>
<dbReference type="SUPFAM" id="SSF52540">
    <property type="entry name" value="P-loop containing nucleoside triphosphate hydrolases"/>
    <property type="match status" value="2"/>
</dbReference>
<evidence type="ECO:0000313" key="21">
    <source>
        <dbReference type="Proteomes" id="UP001445335"/>
    </source>
</evidence>
<dbReference type="InterPro" id="IPR036277">
    <property type="entry name" value="SMC_hinge_sf"/>
</dbReference>
<evidence type="ECO:0000256" key="13">
    <source>
        <dbReference type="ARBA" id="ARBA00023242"/>
    </source>
</evidence>
<evidence type="ECO:0000259" key="18">
    <source>
        <dbReference type="PROSITE" id="PS50021"/>
    </source>
</evidence>
<feature type="coiled-coil region" evidence="16">
    <location>
        <begin position="718"/>
        <end position="910"/>
    </location>
</feature>
<feature type="compositionally biased region" description="Low complexity" evidence="17">
    <location>
        <begin position="2236"/>
        <end position="2250"/>
    </location>
</feature>
<dbReference type="PRINTS" id="PR00380">
    <property type="entry name" value="KINESINHEAVY"/>
</dbReference>
<keyword evidence="7 15" id="KW-0547">Nucleotide-binding</keyword>
<evidence type="ECO:0000256" key="9">
    <source>
        <dbReference type="ARBA" id="ARBA00022840"/>
    </source>
</evidence>
<dbReference type="GO" id="GO:0051301">
    <property type="term" value="P:cell division"/>
    <property type="evidence" value="ECO:0007669"/>
    <property type="project" value="UniProtKB-KW"/>
</dbReference>
<dbReference type="GO" id="GO:0005874">
    <property type="term" value="C:microtubule"/>
    <property type="evidence" value="ECO:0007669"/>
    <property type="project" value="UniProtKB-KW"/>
</dbReference>
<feature type="compositionally biased region" description="Polar residues" evidence="17">
    <location>
        <begin position="1239"/>
        <end position="1248"/>
    </location>
</feature>
<keyword evidence="12 15" id="KW-0505">Motor protein</keyword>
<feature type="domain" description="Kinesin motor" evidence="19">
    <location>
        <begin position="1682"/>
        <end position="2006"/>
    </location>
</feature>
<reference evidence="20 21" key="1">
    <citation type="journal article" date="2024" name="Nat. Commun.">
        <title>Phylogenomics reveals the evolutionary origins of lichenization in chlorophyte algae.</title>
        <authorList>
            <person name="Puginier C."/>
            <person name="Libourel C."/>
            <person name="Otte J."/>
            <person name="Skaloud P."/>
            <person name="Haon M."/>
            <person name="Grisel S."/>
            <person name="Petersen M."/>
            <person name="Berrin J.G."/>
            <person name="Delaux P.M."/>
            <person name="Dal Grande F."/>
            <person name="Keller J."/>
        </authorList>
    </citation>
    <scope>NUCLEOTIDE SEQUENCE [LARGE SCALE GENOMIC DNA]</scope>
    <source>
        <strain evidence="20 21">SAG 245.80</strain>
    </source>
</reference>
<keyword evidence="13" id="KW-0539">Nucleus</keyword>
<name>A0AAW1R2J3_9CHLO</name>
<feature type="region of interest" description="Disordered" evidence="17">
    <location>
        <begin position="2153"/>
        <end position="2306"/>
    </location>
</feature>
<keyword evidence="6" id="KW-0493">Microtubule</keyword>
<dbReference type="Gene3D" id="3.40.50.300">
    <property type="entry name" value="P-loop containing nucleotide triphosphate hydrolases"/>
    <property type="match status" value="2"/>
</dbReference>
<dbReference type="SMART" id="SM00129">
    <property type="entry name" value="KISc"/>
    <property type="match status" value="1"/>
</dbReference>
<evidence type="ECO:0000256" key="4">
    <source>
        <dbReference type="ARBA" id="ARBA00018693"/>
    </source>
</evidence>
<dbReference type="SUPFAM" id="SSF57997">
    <property type="entry name" value="Tropomyosin"/>
    <property type="match status" value="1"/>
</dbReference>
<dbReference type="FunFam" id="3.40.50.300:FF:000585">
    <property type="entry name" value="Structural maintenance of chromosomes 4"/>
    <property type="match status" value="1"/>
</dbReference>
<evidence type="ECO:0000256" key="1">
    <source>
        <dbReference type="ARBA" id="ARBA00004123"/>
    </source>
</evidence>
<feature type="region of interest" description="Disordered" evidence="17">
    <location>
        <begin position="1400"/>
        <end position="1430"/>
    </location>
</feature>
<dbReference type="Gene3D" id="3.40.850.10">
    <property type="entry name" value="Kinesin motor domain"/>
    <property type="match status" value="1"/>
</dbReference>
<feature type="coiled-coil region" evidence="16">
    <location>
        <begin position="2062"/>
        <end position="2096"/>
    </location>
</feature>
<dbReference type="PANTHER" id="PTHR18937:SF172">
    <property type="entry name" value="STRUCTURAL MAINTENANCE OF CHROMOSOMES PROTEIN"/>
    <property type="match status" value="1"/>
</dbReference>
<dbReference type="GO" id="GO:0005634">
    <property type="term" value="C:nucleus"/>
    <property type="evidence" value="ECO:0007669"/>
    <property type="project" value="UniProtKB-SubCell"/>
</dbReference>
<dbReference type="Pfam" id="PF06470">
    <property type="entry name" value="SMC_hinge"/>
    <property type="match status" value="1"/>
</dbReference>
<dbReference type="Pfam" id="PF00225">
    <property type="entry name" value="Kinesin"/>
    <property type="match status" value="1"/>
</dbReference>
<dbReference type="EMBL" id="JALJOU010000055">
    <property type="protein sequence ID" value="KAK9827723.1"/>
    <property type="molecule type" value="Genomic_DNA"/>
</dbReference>
<dbReference type="GO" id="GO:0000796">
    <property type="term" value="C:condensin complex"/>
    <property type="evidence" value="ECO:0007669"/>
    <property type="project" value="TreeGrafter"/>
</dbReference>
<feature type="coiled-coil region" evidence="16">
    <location>
        <begin position="261"/>
        <end position="400"/>
    </location>
</feature>
<dbReference type="GO" id="GO:0003777">
    <property type="term" value="F:microtubule motor activity"/>
    <property type="evidence" value="ECO:0007669"/>
    <property type="project" value="InterPro"/>
</dbReference>
<evidence type="ECO:0000256" key="2">
    <source>
        <dbReference type="ARBA" id="ARBA00006005"/>
    </source>
</evidence>
<evidence type="ECO:0000256" key="6">
    <source>
        <dbReference type="ARBA" id="ARBA00022701"/>
    </source>
</evidence>
<evidence type="ECO:0000259" key="19">
    <source>
        <dbReference type="PROSITE" id="PS50067"/>
    </source>
</evidence>
<dbReference type="Gene3D" id="3.30.70.1620">
    <property type="match status" value="1"/>
</dbReference>
<dbReference type="GO" id="GO:0007076">
    <property type="term" value="P:mitotic chromosome condensation"/>
    <property type="evidence" value="ECO:0007669"/>
    <property type="project" value="TreeGrafter"/>
</dbReference>
<proteinExistence type="inferred from homology"/>
<keyword evidence="5" id="KW-0132">Cell division</keyword>
<dbReference type="GO" id="GO:0008017">
    <property type="term" value="F:microtubule binding"/>
    <property type="evidence" value="ECO:0007669"/>
    <property type="project" value="InterPro"/>
</dbReference>
<evidence type="ECO:0000256" key="12">
    <source>
        <dbReference type="ARBA" id="ARBA00023175"/>
    </source>
</evidence>
<feature type="domain" description="Calponin-homology (CH)" evidence="18">
    <location>
        <begin position="1279"/>
        <end position="1396"/>
    </location>
</feature>
<dbReference type="SUPFAM" id="SSF75553">
    <property type="entry name" value="Smc hinge domain"/>
    <property type="match status" value="1"/>
</dbReference>
<feature type="binding site" evidence="15">
    <location>
        <begin position="1762"/>
        <end position="1769"/>
    </location>
    <ligand>
        <name>ATP</name>
        <dbReference type="ChEBI" id="CHEBI:30616"/>
    </ligand>
</feature>